<evidence type="ECO:0000313" key="5">
    <source>
        <dbReference type="EMBL" id="RMB12253.1"/>
    </source>
</evidence>
<dbReference type="Proteomes" id="UP000271227">
    <property type="component" value="Unassembled WGS sequence"/>
</dbReference>
<proteinExistence type="inferred from homology"/>
<sequence length="541" mass="57910">MSADTAPATPSPLTVPQAGLVEDLRALLGEDRVFCDDDARRFYTQDVFTNGPAALAVIRPADTQQLSGALKRITAAGMAAVPRGGGMSYTSGYIPPTGDSVVVDMSGMDRIVDIDETNMTVTVEAGCTWKALHETLSPKGLRPPFWGTLSGIKATVGGGLSQNSVFWGCGQAGTAAESVLALEVVLADGTVVKTGSWAHASGNTETQPFFRQYGPDLTGLFTSDAGALAFKTRIVLRLVRVARAKAYASFSFEDWPALFRAMHDIGRDGLASECFAFDPFLQGQRMKRESLAKDVKALAGVVKGQGTLLKGLKEGLKVAVAGRRYMDDVPYSLHVICEGRSEAAADADCAAVKAICTREGGAEIENSIPKILAANPFGPVNSMVGPEGERWVPIHGLFSHGRADEAMERLKALETTHADLIERHDIGIGYLCLTVSTTIFLIEPVFFWPDALNDLHRASLEPDALARINEFDANPDARAAVEQLRTAMLDIFQDCGAAHLQIGRTYRYGKTMSPTTRTLLEAIKTAVDPDGRVNPGALGLH</sequence>
<dbReference type="AlphaFoldDB" id="A0A3M0D7L0"/>
<dbReference type="Gene3D" id="3.30.465.10">
    <property type="match status" value="1"/>
</dbReference>
<dbReference type="EMBL" id="REFR01000009">
    <property type="protein sequence ID" value="RMB12253.1"/>
    <property type="molecule type" value="Genomic_DNA"/>
</dbReference>
<dbReference type="PANTHER" id="PTHR11748:SF111">
    <property type="entry name" value="D-LACTATE DEHYDROGENASE, MITOCHONDRIAL-RELATED"/>
    <property type="match status" value="1"/>
</dbReference>
<keyword evidence="3" id="KW-0274">FAD</keyword>
<keyword evidence="2" id="KW-0285">Flavoprotein</keyword>
<evidence type="ECO:0000256" key="3">
    <source>
        <dbReference type="ARBA" id="ARBA00022827"/>
    </source>
</evidence>
<accession>A0A3M0D7L0</accession>
<dbReference type="RefSeq" id="WP_121937441.1">
    <property type="nucleotide sequence ID" value="NZ_REFR01000009.1"/>
</dbReference>
<dbReference type="GO" id="GO:0008720">
    <property type="term" value="F:D-lactate dehydrogenase (NAD+) activity"/>
    <property type="evidence" value="ECO:0007669"/>
    <property type="project" value="TreeGrafter"/>
</dbReference>
<gene>
    <name evidence="5" type="ORF">BXY39_0746</name>
</gene>
<keyword evidence="6" id="KW-1185">Reference proteome</keyword>
<organism evidence="5 6">
    <name type="scientific">Eilatimonas milleporae</name>
    <dbReference type="NCBI Taxonomy" id="911205"/>
    <lineage>
        <taxon>Bacteria</taxon>
        <taxon>Pseudomonadati</taxon>
        <taxon>Pseudomonadota</taxon>
        <taxon>Alphaproteobacteria</taxon>
        <taxon>Kordiimonadales</taxon>
        <taxon>Kordiimonadaceae</taxon>
        <taxon>Eilatimonas</taxon>
    </lineage>
</organism>
<dbReference type="InParanoid" id="A0A3M0D7L0"/>
<dbReference type="Pfam" id="PF01565">
    <property type="entry name" value="FAD_binding_4"/>
    <property type="match status" value="1"/>
</dbReference>
<reference evidence="5 6" key="1">
    <citation type="submission" date="2018-10" db="EMBL/GenBank/DDBJ databases">
        <title>Genomic Encyclopedia of Archaeal and Bacterial Type Strains, Phase II (KMG-II): from individual species to whole genera.</title>
        <authorList>
            <person name="Goeker M."/>
        </authorList>
    </citation>
    <scope>NUCLEOTIDE SEQUENCE [LARGE SCALE GENOMIC DNA]</scope>
    <source>
        <strain evidence="5 6">DSM 25217</strain>
    </source>
</reference>
<comment type="caution">
    <text evidence="5">The sequence shown here is derived from an EMBL/GenBank/DDBJ whole genome shotgun (WGS) entry which is preliminary data.</text>
</comment>
<protein>
    <submittedName>
        <fullName evidence="5">FAD/FMN-containing dehydrogenase</fullName>
    </submittedName>
</protein>
<dbReference type="GO" id="GO:0004458">
    <property type="term" value="F:D-lactate dehydrogenase (cytochrome) activity"/>
    <property type="evidence" value="ECO:0007669"/>
    <property type="project" value="TreeGrafter"/>
</dbReference>
<dbReference type="SUPFAM" id="SSF55103">
    <property type="entry name" value="FAD-linked oxidases, C-terminal domain"/>
    <property type="match status" value="1"/>
</dbReference>
<dbReference type="GO" id="GO:0071949">
    <property type="term" value="F:FAD binding"/>
    <property type="evidence" value="ECO:0007669"/>
    <property type="project" value="InterPro"/>
</dbReference>
<dbReference type="GO" id="GO:1903457">
    <property type="term" value="P:lactate catabolic process"/>
    <property type="evidence" value="ECO:0007669"/>
    <property type="project" value="TreeGrafter"/>
</dbReference>
<name>A0A3M0D7L0_9PROT</name>
<feature type="domain" description="FAD-binding PCMH-type" evidence="4">
    <location>
        <begin position="50"/>
        <end position="241"/>
    </location>
</feature>
<dbReference type="InterPro" id="IPR036318">
    <property type="entry name" value="FAD-bd_PCMH-like_sf"/>
</dbReference>
<dbReference type="SUPFAM" id="SSF56176">
    <property type="entry name" value="FAD-binding/transporter-associated domain-like"/>
    <property type="match status" value="1"/>
</dbReference>
<comment type="similarity">
    <text evidence="1">Belongs to the FAD-binding oxidoreductase/transferase type 4 family.</text>
</comment>
<evidence type="ECO:0000259" key="4">
    <source>
        <dbReference type="PROSITE" id="PS51387"/>
    </source>
</evidence>
<dbReference type="InterPro" id="IPR016169">
    <property type="entry name" value="FAD-bd_PCMH_sub2"/>
</dbReference>
<evidence type="ECO:0000256" key="2">
    <source>
        <dbReference type="ARBA" id="ARBA00022630"/>
    </source>
</evidence>
<dbReference type="PANTHER" id="PTHR11748">
    <property type="entry name" value="D-LACTATE DEHYDROGENASE"/>
    <property type="match status" value="1"/>
</dbReference>
<dbReference type="OrthoDB" id="9811557at2"/>
<dbReference type="InterPro" id="IPR016164">
    <property type="entry name" value="FAD-linked_Oxase-like_C"/>
</dbReference>
<dbReference type="PROSITE" id="PS51387">
    <property type="entry name" value="FAD_PCMH"/>
    <property type="match status" value="1"/>
</dbReference>
<evidence type="ECO:0000256" key="1">
    <source>
        <dbReference type="ARBA" id="ARBA00008000"/>
    </source>
</evidence>
<evidence type="ECO:0000313" key="6">
    <source>
        <dbReference type="Proteomes" id="UP000271227"/>
    </source>
</evidence>
<dbReference type="InterPro" id="IPR016166">
    <property type="entry name" value="FAD-bd_PCMH"/>
</dbReference>
<dbReference type="InterPro" id="IPR006094">
    <property type="entry name" value="Oxid_FAD_bind_N"/>
</dbReference>